<feature type="transmembrane region" description="Helical" evidence="13">
    <location>
        <begin position="490"/>
        <end position="511"/>
    </location>
</feature>
<protein>
    <recommendedName>
        <fullName evidence="16">Sodium channel protein Nach</fullName>
    </recommendedName>
</protein>
<evidence type="ECO:0000256" key="4">
    <source>
        <dbReference type="ARBA" id="ARBA00022461"/>
    </source>
</evidence>
<organism evidence="14 15">
    <name type="scientific">Chilo suppressalis</name>
    <name type="common">Asiatic rice borer moth</name>
    <dbReference type="NCBI Taxonomy" id="168631"/>
    <lineage>
        <taxon>Eukaryota</taxon>
        <taxon>Metazoa</taxon>
        <taxon>Ecdysozoa</taxon>
        <taxon>Arthropoda</taxon>
        <taxon>Hexapoda</taxon>
        <taxon>Insecta</taxon>
        <taxon>Pterygota</taxon>
        <taxon>Neoptera</taxon>
        <taxon>Endopterygota</taxon>
        <taxon>Lepidoptera</taxon>
        <taxon>Glossata</taxon>
        <taxon>Ditrysia</taxon>
        <taxon>Pyraloidea</taxon>
        <taxon>Crambidae</taxon>
        <taxon>Crambinae</taxon>
        <taxon>Chilo</taxon>
    </lineage>
</organism>
<sequence length="523" mass="60438">MRTVDPALWSKALIRKKKIGSRQRTIRRYGVFEERVRASFCDAFREYLRHSTAPGLRYIVDIDARAPVRCCYSVLMLCLVAWGTSAVIYVSVEYQNQPPLQIDFRGRTHDMGVAFPAVAICSNTLINKAALDAYTDYLNSKNKNKTFTRKMIRSQLESFGNLLTLISPLPDMDFMRFIYDKDPDFNVTKYMYDFSPKCSQMLVRCGWRGYAVQCSSLFAERPTSLGFCCVFNSRYHPADLKNQPHTLNLAGENKGLIVLVTENPNDAAISRRVIEGFDVLIFDGMQYPLLQSGLVHLLPVNRNESVFFPIHTHIQRPTNRLLEYNENLRRCGLNNRDGPRNERSSFAWCLIKCHRRTIAALCNCLPYNLMPGASDTTCTPEHLACLTKHKDKLLYYYPGKSTHPHLTKELQDSQKCTKCVPDCTRDQYTTVPYRTNPYFTKKLWSTPFTSAVSFENTSVLRFYYDTVYHEVYDVGINVEVFEKFAKISCMVRLLVGVTLISVLEILFFLTIRWGYHFWRRSCL</sequence>
<dbReference type="Gene3D" id="2.60.470.10">
    <property type="entry name" value="Acid-sensing ion channels like domains"/>
    <property type="match status" value="1"/>
</dbReference>
<comment type="subcellular location">
    <subcellularLocation>
        <location evidence="1">Membrane</location>
        <topology evidence="1">Multi-pass membrane protein</topology>
    </subcellularLocation>
</comment>
<dbReference type="Proteomes" id="UP001153292">
    <property type="component" value="Chromosome 17"/>
</dbReference>
<evidence type="ECO:0000256" key="1">
    <source>
        <dbReference type="ARBA" id="ARBA00004141"/>
    </source>
</evidence>
<keyword evidence="5 12" id="KW-0812">Transmembrane</keyword>
<evidence type="ECO:0000256" key="5">
    <source>
        <dbReference type="ARBA" id="ARBA00022692"/>
    </source>
</evidence>
<keyword evidence="9 13" id="KW-0472">Membrane</keyword>
<proteinExistence type="inferred from homology"/>
<keyword evidence="3 12" id="KW-0813">Transport</keyword>
<dbReference type="PANTHER" id="PTHR11690:SF253">
    <property type="entry name" value="PICKPOCKET 18-RELATED"/>
    <property type="match status" value="1"/>
</dbReference>
<evidence type="ECO:0000256" key="7">
    <source>
        <dbReference type="ARBA" id="ARBA00023053"/>
    </source>
</evidence>
<reference evidence="14" key="1">
    <citation type="submission" date="2021-12" db="EMBL/GenBank/DDBJ databases">
        <authorList>
            <person name="King R."/>
        </authorList>
    </citation>
    <scope>NUCLEOTIDE SEQUENCE</scope>
</reference>
<evidence type="ECO:0000256" key="2">
    <source>
        <dbReference type="ARBA" id="ARBA00007193"/>
    </source>
</evidence>
<feature type="transmembrane region" description="Helical" evidence="13">
    <location>
        <begin position="72"/>
        <end position="92"/>
    </location>
</feature>
<keyword evidence="4 12" id="KW-0894">Sodium channel</keyword>
<evidence type="ECO:0008006" key="16">
    <source>
        <dbReference type="Google" id="ProtNLM"/>
    </source>
</evidence>
<gene>
    <name evidence="14" type="ORF">CHILSU_LOCUS3579</name>
</gene>
<dbReference type="EMBL" id="OU963910">
    <property type="protein sequence ID" value="CAH0400388.1"/>
    <property type="molecule type" value="Genomic_DNA"/>
</dbReference>
<evidence type="ECO:0000313" key="15">
    <source>
        <dbReference type="Proteomes" id="UP001153292"/>
    </source>
</evidence>
<evidence type="ECO:0000256" key="6">
    <source>
        <dbReference type="ARBA" id="ARBA00022989"/>
    </source>
</evidence>
<name>A0ABN8AW29_CHISP</name>
<keyword evidence="8 12" id="KW-0406">Ion transport</keyword>
<dbReference type="Pfam" id="PF00858">
    <property type="entry name" value="ASC"/>
    <property type="match status" value="1"/>
</dbReference>
<dbReference type="PANTHER" id="PTHR11690">
    <property type="entry name" value="AMILORIDE-SENSITIVE SODIUM CHANNEL-RELATED"/>
    <property type="match status" value="1"/>
</dbReference>
<keyword evidence="11 12" id="KW-0407">Ion channel</keyword>
<keyword evidence="15" id="KW-1185">Reference proteome</keyword>
<evidence type="ECO:0000313" key="14">
    <source>
        <dbReference type="EMBL" id="CAH0400388.1"/>
    </source>
</evidence>
<keyword evidence="7" id="KW-0915">Sodium</keyword>
<evidence type="ECO:0000256" key="10">
    <source>
        <dbReference type="ARBA" id="ARBA00023201"/>
    </source>
</evidence>
<evidence type="ECO:0000256" key="8">
    <source>
        <dbReference type="ARBA" id="ARBA00023065"/>
    </source>
</evidence>
<keyword evidence="10 12" id="KW-0739">Sodium transport</keyword>
<evidence type="ECO:0000256" key="11">
    <source>
        <dbReference type="ARBA" id="ARBA00023303"/>
    </source>
</evidence>
<comment type="similarity">
    <text evidence="2 12">Belongs to the amiloride-sensitive sodium channel (TC 1.A.6) family.</text>
</comment>
<keyword evidence="6 13" id="KW-1133">Transmembrane helix</keyword>
<evidence type="ECO:0000256" key="13">
    <source>
        <dbReference type="SAM" id="Phobius"/>
    </source>
</evidence>
<evidence type="ECO:0000256" key="9">
    <source>
        <dbReference type="ARBA" id="ARBA00023136"/>
    </source>
</evidence>
<dbReference type="InterPro" id="IPR001873">
    <property type="entry name" value="ENaC"/>
</dbReference>
<evidence type="ECO:0000256" key="12">
    <source>
        <dbReference type="RuleBase" id="RU000679"/>
    </source>
</evidence>
<evidence type="ECO:0000256" key="3">
    <source>
        <dbReference type="ARBA" id="ARBA00022448"/>
    </source>
</evidence>
<accession>A0ABN8AW29</accession>